<sequence>MTTPTPKLPEPALVRSVLVTLTAVAAYLLNRQVDTSWVEPLLTLYTLVAPLIAGLLIRHAVRPVKPTKRPRPAQDN</sequence>
<dbReference type="Proteomes" id="UP000321424">
    <property type="component" value="Unassembled WGS sequence"/>
</dbReference>
<dbReference type="AlphaFoldDB" id="A0A511MCJ5"/>
<name>A0A511MCJ5_9NOCA</name>
<reference evidence="2 3" key="1">
    <citation type="submission" date="2019-07" db="EMBL/GenBank/DDBJ databases">
        <title>Whole genome shotgun sequence of Nocardia ninae NBRC 108245.</title>
        <authorList>
            <person name="Hosoyama A."/>
            <person name="Uohara A."/>
            <person name="Ohji S."/>
            <person name="Ichikawa N."/>
        </authorList>
    </citation>
    <scope>NUCLEOTIDE SEQUENCE [LARGE SCALE GENOMIC DNA]</scope>
    <source>
        <strain evidence="2 3">NBRC 108245</strain>
    </source>
</reference>
<evidence type="ECO:0000313" key="3">
    <source>
        <dbReference type="Proteomes" id="UP000321424"/>
    </source>
</evidence>
<organism evidence="2 3">
    <name type="scientific">Nocardia ninae NBRC 108245</name>
    <dbReference type="NCBI Taxonomy" id="1210091"/>
    <lineage>
        <taxon>Bacteria</taxon>
        <taxon>Bacillati</taxon>
        <taxon>Actinomycetota</taxon>
        <taxon>Actinomycetes</taxon>
        <taxon>Mycobacteriales</taxon>
        <taxon>Nocardiaceae</taxon>
        <taxon>Nocardia</taxon>
    </lineage>
</organism>
<keyword evidence="1" id="KW-0472">Membrane</keyword>
<dbReference type="RefSeq" id="WP_147130265.1">
    <property type="nucleotide sequence ID" value="NZ_BJXA01000014.1"/>
</dbReference>
<protein>
    <submittedName>
        <fullName evidence="2">Uncharacterized protein</fullName>
    </submittedName>
</protein>
<dbReference type="EMBL" id="BJXA01000014">
    <property type="protein sequence ID" value="GEM38211.1"/>
    <property type="molecule type" value="Genomic_DNA"/>
</dbReference>
<keyword evidence="1" id="KW-0812">Transmembrane</keyword>
<gene>
    <name evidence="2" type="ORF">NN4_27300</name>
</gene>
<proteinExistence type="predicted"/>
<evidence type="ECO:0000313" key="2">
    <source>
        <dbReference type="EMBL" id="GEM38211.1"/>
    </source>
</evidence>
<feature type="transmembrane region" description="Helical" evidence="1">
    <location>
        <begin position="41"/>
        <end position="61"/>
    </location>
</feature>
<accession>A0A511MCJ5</accession>
<evidence type="ECO:0000256" key="1">
    <source>
        <dbReference type="SAM" id="Phobius"/>
    </source>
</evidence>
<feature type="transmembrane region" description="Helical" evidence="1">
    <location>
        <begin position="12"/>
        <end position="29"/>
    </location>
</feature>
<keyword evidence="3" id="KW-1185">Reference proteome</keyword>
<keyword evidence="1" id="KW-1133">Transmembrane helix</keyword>
<comment type="caution">
    <text evidence="2">The sequence shown here is derived from an EMBL/GenBank/DDBJ whole genome shotgun (WGS) entry which is preliminary data.</text>
</comment>